<evidence type="ECO:0000313" key="2">
    <source>
        <dbReference type="Proteomes" id="UP000010301"/>
    </source>
</evidence>
<accession>C0W051</accession>
<dbReference type="eggNOG" id="COG3599">
    <property type="taxonomic scope" value="Bacteria"/>
</dbReference>
<organism evidence="1 2">
    <name type="scientific">Gleimia coleocanis DSM 15436</name>
    <dbReference type="NCBI Taxonomy" id="525245"/>
    <lineage>
        <taxon>Bacteria</taxon>
        <taxon>Bacillati</taxon>
        <taxon>Actinomycetota</taxon>
        <taxon>Actinomycetes</taxon>
        <taxon>Actinomycetales</taxon>
        <taxon>Actinomycetaceae</taxon>
        <taxon>Gleimia</taxon>
    </lineage>
</organism>
<dbReference type="InterPro" id="IPR019933">
    <property type="entry name" value="DivIVA_domain"/>
</dbReference>
<proteinExistence type="predicted"/>
<name>C0W051_9ACTO</name>
<dbReference type="NCBIfam" id="TIGR03543">
    <property type="entry name" value="divI1A_rptt_fam"/>
    <property type="match status" value="1"/>
</dbReference>
<protein>
    <submittedName>
        <fullName evidence="1">DivIVA domain repeat protein</fullName>
    </submittedName>
</protein>
<dbReference type="OrthoDB" id="3480096at2"/>
<dbReference type="EMBL" id="ACFG01000030">
    <property type="protein sequence ID" value="EEH63910.1"/>
    <property type="molecule type" value="Genomic_DNA"/>
</dbReference>
<evidence type="ECO:0000313" key="1">
    <source>
        <dbReference type="EMBL" id="EEH63910.1"/>
    </source>
</evidence>
<dbReference type="InterPro" id="IPR019932">
    <property type="entry name" value="CHP03543"/>
</dbReference>
<keyword evidence="2" id="KW-1185">Reference proteome</keyword>
<reference evidence="1 2" key="1">
    <citation type="submission" date="2009-01" db="EMBL/GenBank/DDBJ databases">
        <authorList>
            <person name="Qin X."/>
            <person name="Bachman B."/>
            <person name="Battles P."/>
            <person name="Bell A."/>
            <person name="Bess C."/>
            <person name="Bickham C."/>
            <person name="Chaboub L."/>
            <person name="Chen D."/>
            <person name="Coyle M."/>
            <person name="Deiros D.R."/>
            <person name="Dinh H."/>
            <person name="Forbes L."/>
            <person name="Fowler G."/>
            <person name="Francisco L."/>
            <person name="Fu Q."/>
            <person name="Gubbala S."/>
            <person name="Hale W."/>
            <person name="Han Y."/>
            <person name="Hemphill L."/>
            <person name="Highlander S.K."/>
            <person name="Hirani K."/>
            <person name="Hogues M."/>
            <person name="Jackson L."/>
            <person name="Jakkamsetti A."/>
            <person name="Javaid M."/>
            <person name="Jiang H."/>
            <person name="Korchina V."/>
            <person name="Kovar C."/>
            <person name="Lara F."/>
            <person name="Lee S."/>
            <person name="Mata R."/>
            <person name="Mathew T."/>
            <person name="Moen C."/>
            <person name="Morales K."/>
            <person name="Munidasa M."/>
            <person name="Nazareth L."/>
            <person name="Ngo R."/>
            <person name="Nguyen L."/>
            <person name="Okwuonu G."/>
            <person name="Ongeri F."/>
            <person name="Patil S."/>
            <person name="Petrosino J."/>
            <person name="Pham C."/>
            <person name="Pham P."/>
            <person name="Pu L.-L."/>
            <person name="Puazo M."/>
            <person name="Raj R."/>
            <person name="Reid J."/>
            <person name="Rouhana J."/>
            <person name="Saada N."/>
            <person name="Shang Y."/>
            <person name="Simmons D."/>
            <person name="Thornton R."/>
            <person name="Warren J."/>
            <person name="Weissenberger G."/>
            <person name="Zhang J."/>
            <person name="Zhang L."/>
            <person name="Zhou C."/>
            <person name="Zhu D."/>
            <person name="Muzny D."/>
            <person name="Worley K."/>
            <person name="Gibbs R."/>
        </authorList>
    </citation>
    <scope>NUCLEOTIDE SEQUENCE [LARGE SCALE GENOMIC DNA]</scope>
    <source>
        <strain evidence="1 2">DSM 15436</strain>
    </source>
</reference>
<comment type="caution">
    <text evidence="1">The sequence shown here is derived from an EMBL/GenBank/DDBJ whole genome shotgun (WGS) entry which is preliminary data.</text>
</comment>
<dbReference type="NCBIfam" id="TIGR03544">
    <property type="entry name" value="DivI1A_domain"/>
    <property type="match status" value="2"/>
</dbReference>
<dbReference type="HOGENOM" id="CLU_118540_0_0_11"/>
<gene>
    <name evidence="1" type="ORF">HMPREF0044_0929</name>
</gene>
<dbReference type="AlphaFoldDB" id="C0W051"/>
<sequence length="185" mass="20697">MKGKFPRVKFLKKGYDTAAVDEFFEFAEQAYTGGLPASEFSAEQVRRAMFPLVRGGYDPYTVDAALDRMEGGFIQRDRANHVAVNGEAAWLAHVADRATTLYPRLSRPEGERFAHPEKDQPGYSAEAVDAFLARLADFFDQNEPLTVREIRSLTFPPAKEQKAYVEGAVDAYLARVIEILLSVES</sequence>
<dbReference type="Proteomes" id="UP000010301">
    <property type="component" value="Unassembled WGS sequence"/>
</dbReference>
<dbReference type="RefSeq" id="WP_006546701.1">
    <property type="nucleotide sequence ID" value="NZ_DS999543.1"/>
</dbReference>
<dbReference type="STRING" id="525245.HMPREF0044_0929"/>